<dbReference type="Gene3D" id="1.25.40.10">
    <property type="entry name" value="Tetratricopeptide repeat domain"/>
    <property type="match status" value="1"/>
</dbReference>
<dbReference type="GO" id="GO:0016020">
    <property type="term" value="C:membrane"/>
    <property type="evidence" value="ECO:0007669"/>
    <property type="project" value="TreeGrafter"/>
</dbReference>
<dbReference type="GO" id="GO:0051603">
    <property type="term" value="P:proteolysis involved in protein catabolic process"/>
    <property type="evidence" value="ECO:0007669"/>
    <property type="project" value="TreeGrafter"/>
</dbReference>
<keyword evidence="6" id="KW-0482">Metalloprotease</keyword>
<keyword evidence="7" id="KW-0802">TPR repeat</keyword>
<dbReference type="SMART" id="SM00028">
    <property type="entry name" value="TPR"/>
    <property type="match status" value="4"/>
</dbReference>
<dbReference type="InterPro" id="IPR001915">
    <property type="entry name" value="Peptidase_M48"/>
</dbReference>
<feature type="repeat" description="TPR" evidence="7">
    <location>
        <begin position="297"/>
        <end position="330"/>
    </location>
</feature>
<comment type="cofactor">
    <cofactor evidence="1">
        <name>Zn(2+)</name>
        <dbReference type="ChEBI" id="CHEBI:29105"/>
    </cofactor>
</comment>
<evidence type="ECO:0000313" key="9">
    <source>
        <dbReference type="EMBL" id="HFK97134.1"/>
    </source>
</evidence>
<dbReference type="PANTHER" id="PTHR22726">
    <property type="entry name" value="METALLOENDOPEPTIDASE OMA1"/>
    <property type="match status" value="1"/>
</dbReference>
<dbReference type="InterPro" id="IPR051156">
    <property type="entry name" value="Mito/Outer_Membr_Metalloprot"/>
</dbReference>
<sequence length="478" mass="53254">MNGAWRTAVAVFLVLSLLAGTVPSSRAWALDLEEEKELGRKMLQTVREHFRLIEDPEVAGYVQGIGKRVVRSLGPVHYDYAFFVIDHATPNAFAIPGGYVFVFRGLLELMDSEAELAAILSHELAHVQARHIHKQLEKGRMLSIAAIVGTLAGAFLGLDGKAAQALAVGSMAGARSLQLKYSRENEEEADRLGFQYLSSAGYDAHAMVTVMQKMRRMNWQSDSRVPSYLLTHPALGERVGYLEQLVEHGATGGSRAAFRDAVGDYPFIQAVLMSRHTDVDAAQNRFTGWLQDPARKAAALYGLGRLALQKGRLEEALAHLRQAAILKPASPLVLNSLGEAYQRLGRLEDAEKALRSALMIDDESPMVHLRLGLVYQDQNRWQEALQHLKRAEGLAPLNAELDYHLGVLYGRMQDLGPAHYHLGRYAMRRGDFQLVAFHLEKAQSYLPASDDRIKELARWLKEAKRTPRDARMQVLDGF</sequence>
<dbReference type="Gene3D" id="3.30.2010.10">
    <property type="entry name" value="Metalloproteases ('zincins'), catalytic domain"/>
    <property type="match status" value="1"/>
</dbReference>
<dbReference type="Pfam" id="PF01435">
    <property type="entry name" value="Peptidase_M48"/>
    <property type="match status" value="1"/>
</dbReference>
<evidence type="ECO:0000256" key="2">
    <source>
        <dbReference type="ARBA" id="ARBA00022670"/>
    </source>
</evidence>
<name>A0A832EJ54_9BACT</name>
<dbReference type="Pfam" id="PF13414">
    <property type="entry name" value="TPR_11"/>
    <property type="match status" value="1"/>
</dbReference>
<evidence type="ECO:0000256" key="4">
    <source>
        <dbReference type="ARBA" id="ARBA00022801"/>
    </source>
</evidence>
<feature type="domain" description="Peptidase M48" evidence="8">
    <location>
        <begin position="59"/>
        <end position="244"/>
    </location>
</feature>
<comment type="caution">
    <text evidence="9">The sequence shown here is derived from an EMBL/GenBank/DDBJ whole genome shotgun (WGS) entry which is preliminary data.</text>
</comment>
<organism evidence="9">
    <name type="scientific">Desulfacinum infernum</name>
    <dbReference type="NCBI Taxonomy" id="35837"/>
    <lineage>
        <taxon>Bacteria</taxon>
        <taxon>Pseudomonadati</taxon>
        <taxon>Thermodesulfobacteriota</taxon>
        <taxon>Syntrophobacteria</taxon>
        <taxon>Syntrophobacterales</taxon>
        <taxon>Syntrophobacteraceae</taxon>
        <taxon>Desulfacinum</taxon>
    </lineage>
</organism>
<dbReference type="InterPro" id="IPR011990">
    <property type="entry name" value="TPR-like_helical_dom_sf"/>
</dbReference>
<evidence type="ECO:0000256" key="6">
    <source>
        <dbReference type="ARBA" id="ARBA00023049"/>
    </source>
</evidence>
<keyword evidence="5" id="KW-0862">Zinc</keyword>
<dbReference type="PANTHER" id="PTHR22726:SF1">
    <property type="entry name" value="METALLOENDOPEPTIDASE OMA1, MITOCHONDRIAL"/>
    <property type="match status" value="1"/>
</dbReference>
<evidence type="ECO:0000259" key="8">
    <source>
        <dbReference type="Pfam" id="PF01435"/>
    </source>
</evidence>
<keyword evidence="4" id="KW-0378">Hydrolase</keyword>
<dbReference type="CDD" id="cd07333">
    <property type="entry name" value="M48C_bepA_like"/>
    <property type="match status" value="1"/>
</dbReference>
<evidence type="ECO:0000256" key="7">
    <source>
        <dbReference type="PROSITE-ProRule" id="PRU00339"/>
    </source>
</evidence>
<dbReference type="PROSITE" id="PS50005">
    <property type="entry name" value="TPR"/>
    <property type="match status" value="3"/>
</dbReference>
<dbReference type="AlphaFoldDB" id="A0A832EJ54"/>
<feature type="repeat" description="TPR" evidence="7">
    <location>
        <begin position="331"/>
        <end position="364"/>
    </location>
</feature>
<dbReference type="SUPFAM" id="SSF48452">
    <property type="entry name" value="TPR-like"/>
    <property type="match status" value="1"/>
</dbReference>
<evidence type="ECO:0000256" key="3">
    <source>
        <dbReference type="ARBA" id="ARBA00022723"/>
    </source>
</evidence>
<reference evidence="9" key="1">
    <citation type="journal article" date="2020" name="mSystems">
        <title>Genome- and Community-Level Interaction Insights into Carbon Utilization and Element Cycling Functions of Hydrothermarchaeota in Hydrothermal Sediment.</title>
        <authorList>
            <person name="Zhou Z."/>
            <person name="Liu Y."/>
            <person name="Xu W."/>
            <person name="Pan J."/>
            <person name="Luo Z.H."/>
            <person name="Li M."/>
        </authorList>
    </citation>
    <scope>NUCLEOTIDE SEQUENCE [LARGE SCALE GENOMIC DNA]</scope>
    <source>
        <strain evidence="9">SpSt-456</strain>
    </source>
</reference>
<feature type="repeat" description="TPR" evidence="7">
    <location>
        <begin position="365"/>
        <end position="398"/>
    </location>
</feature>
<dbReference type="GO" id="GO:0046872">
    <property type="term" value="F:metal ion binding"/>
    <property type="evidence" value="ECO:0007669"/>
    <property type="project" value="UniProtKB-KW"/>
</dbReference>
<keyword evidence="3" id="KW-0479">Metal-binding</keyword>
<protein>
    <submittedName>
        <fullName evidence="9">Tetratricopeptide repeat protein</fullName>
    </submittedName>
</protein>
<proteinExistence type="predicted"/>
<evidence type="ECO:0000256" key="1">
    <source>
        <dbReference type="ARBA" id="ARBA00001947"/>
    </source>
</evidence>
<dbReference type="EMBL" id="DSTK01000022">
    <property type="protein sequence ID" value="HFK97134.1"/>
    <property type="molecule type" value="Genomic_DNA"/>
</dbReference>
<accession>A0A832EJ54</accession>
<gene>
    <name evidence="9" type="ORF">ENS06_07390</name>
</gene>
<keyword evidence="2" id="KW-0645">Protease</keyword>
<dbReference type="Pfam" id="PF13432">
    <property type="entry name" value="TPR_16"/>
    <property type="match status" value="1"/>
</dbReference>
<dbReference type="InterPro" id="IPR019734">
    <property type="entry name" value="TPR_rpt"/>
</dbReference>
<evidence type="ECO:0000256" key="5">
    <source>
        <dbReference type="ARBA" id="ARBA00022833"/>
    </source>
</evidence>
<dbReference type="GO" id="GO:0004222">
    <property type="term" value="F:metalloendopeptidase activity"/>
    <property type="evidence" value="ECO:0007669"/>
    <property type="project" value="InterPro"/>
</dbReference>